<dbReference type="PROSITE" id="PS51762">
    <property type="entry name" value="GH16_2"/>
    <property type="match status" value="1"/>
</dbReference>
<dbReference type="Proteomes" id="UP000248764">
    <property type="component" value="Unassembled WGS sequence"/>
</dbReference>
<dbReference type="EMBL" id="POTW01000149">
    <property type="protein sequence ID" value="PZF79323.1"/>
    <property type="molecule type" value="Genomic_DNA"/>
</dbReference>
<accession>A0A2W2CGL7</accession>
<dbReference type="GO" id="GO:0005975">
    <property type="term" value="P:carbohydrate metabolic process"/>
    <property type="evidence" value="ECO:0007669"/>
    <property type="project" value="InterPro"/>
</dbReference>
<feature type="domain" description="GH16" evidence="2">
    <location>
        <begin position="119"/>
        <end position="353"/>
    </location>
</feature>
<reference evidence="3 4" key="1">
    <citation type="submission" date="2018-01" db="EMBL/GenBank/DDBJ databases">
        <title>Draft genome sequence of Jiangella sp. GTF31.</title>
        <authorList>
            <person name="Sahin N."/>
            <person name="Ay H."/>
            <person name="Saygin H."/>
        </authorList>
    </citation>
    <scope>NUCLEOTIDE SEQUENCE [LARGE SCALE GENOMIC DNA]</scope>
    <source>
        <strain evidence="3 4">GTF31</strain>
    </source>
</reference>
<name>A0A2W2CGL7_9ACTN</name>
<sequence length="353" mass="38121">SPHHSPLLGRRRVLGLAAAGAGAAALGLPRAAAATPNFSRRPRPTLGGGTIDRAASGPGPAYDIGLDNPVLVKNWDFGHAGTLTGISSLNQEFQYHDQFGTIGNGTNYGAVMVAPDAANALPGQPIQDPNRPVRTFHPYSMRTHLVPLNGATTVTPTQHNAGSGSFQAKWTAANGGSLLGRDLLWETRVRYVTPPYFWFAIWTCGNIWQRGAEIDVVESFGYDNGGGNTNYDGRFWHSGVVGGTNSVYYHANWGAAMASRGITSFDGTQYHVWQCLYRADDTYEIFVDGILVQWGTIHWTVGGVQGAQPINMSFIFDGGWGHTKVASVNHSLPASALQGTYYEWDYSRIYLSA</sequence>
<dbReference type="SUPFAM" id="SSF49899">
    <property type="entry name" value="Concanavalin A-like lectins/glucanases"/>
    <property type="match status" value="1"/>
</dbReference>
<dbReference type="Gene3D" id="2.60.120.200">
    <property type="match status" value="1"/>
</dbReference>
<evidence type="ECO:0000259" key="2">
    <source>
        <dbReference type="PROSITE" id="PS51762"/>
    </source>
</evidence>
<dbReference type="RefSeq" id="WP_158564383.1">
    <property type="nucleotide sequence ID" value="NZ_POTW01000149.1"/>
</dbReference>
<dbReference type="InterPro" id="IPR006311">
    <property type="entry name" value="TAT_signal"/>
</dbReference>
<feature type="non-terminal residue" evidence="3">
    <location>
        <position position="1"/>
    </location>
</feature>
<evidence type="ECO:0000313" key="4">
    <source>
        <dbReference type="Proteomes" id="UP000248764"/>
    </source>
</evidence>
<feature type="region of interest" description="Disordered" evidence="1">
    <location>
        <begin position="35"/>
        <end position="54"/>
    </location>
</feature>
<organism evidence="3 4">
    <name type="scientific">Jiangella anatolica</name>
    <dbReference type="NCBI Taxonomy" id="2670374"/>
    <lineage>
        <taxon>Bacteria</taxon>
        <taxon>Bacillati</taxon>
        <taxon>Actinomycetota</taxon>
        <taxon>Actinomycetes</taxon>
        <taxon>Jiangellales</taxon>
        <taxon>Jiangellaceae</taxon>
        <taxon>Jiangella</taxon>
    </lineage>
</organism>
<protein>
    <recommendedName>
        <fullName evidence="2">GH16 domain-containing protein</fullName>
    </recommendedName>
</protein>
<keyword evidence="4" id="KW-1185">Reference proteome</keyword>
<dbReference type="GO" id="GO:0004553">
    <property type="term" value="F:hydrolase activity, hydrolyzing O-glycosyl compounds"/>
    <property type="evidence" value="ECO:0007669"/>
    <property type="project" value="InterPro"/>
</dbReference>
<evidence type="ECO:0000256" key="1">
    <source>
        <dbReference type="SAM" id="MobiDB-lite"/>
    </source>
</evidence>
<dbReference type="AlphaFoldDB" id="A0A2W2CGL7"/>
<dbReference type="InterPro" id="IPR013320">
    <property type="entry name" value="ConA-like_dom_sf"/>
</dbReference>
<proteinExistence type="predicted"/>
<gene>
    <name evidence="3" type="ORF">C1I92_31720</name>
</gene>
<dbReference type="InterPro" id="IPR000757">
    <property type="entry name" value="Beta-glucanase-like"/>
</dbReference>
<dbReference type="PROSITE" id="PS51318">
    <property type="entry name" value="TAT"/>
    <property type="match status" value="1"/>
</dbReference>
<evidence type="ECO:0000313" key="3">
    <source>
        <dbReference type="EMBL" id="PZF79323.1"/>
    </source>
</evidence>
<comment type="caution">
    <text evidence="3">The sequence shown here is derived from an EMBL/GenBank/DDBJ whole genome shotgun (WGS) entry which is preliminary data.</text>
</comment>